<dbReference type="EMBL" id="JARYMX010000005">
    <property type="protein sequence ID" value="KAJ9546984.1"/>
    <property type="molecule type" value="Genomic_DNA"/>
</dbReference>
<evidence type="ECO:0008006" key="4">
    <source>
        <dbReference type="Google" id="ProtNLM"/>
    </source>
</evidence>
<comment type="caution">
    <text evidence="2">The sequence shown here is derived from an EMBL/GenBank/DDBJ whole genome shotgun (WGS) entry which is preliminary data.</text>
</comment>
<evidence type="ECO:0000313" key="3">
    <source>
        <dbReference type="Proteomes" id="UP001172457"/>
    </source>
</evidence>
<evidence type="ECO:0000256" key="1">
    <source>
        <dbReference type="SAM" id="SignalP"/>
    </source>
</evidence>
<dbReference type="Proteomes" id="UP001172457">
    <property type="component" value="Chromosome 5"/>
</dbReference>
<gene>
    <name evidence="2" type="ORF">OSB04_019527</name>
</gene>
<organism evidence="2 3">
    <name type="scientific">Centaurea solstitialis</name>
    <name type="common">yellow star-thistle</name>
    <dbReference type="NCBI Taxonomy" id="347529"/>
    <lineage>
        <taxon>Eukaryota</taxon>
        <taxon>Viridiplantae</taxon>
        <taxon>Streptophyta</taxon>
        <taxon>Embryophyta</taxon>
        <taxon>Tracheophyta</taxon>
        <taxon>Spermatophyta</taxon>
        <taxon>Magnoliopsida</taxon>
        <taxon>eudicotyledons</taxon>
        <taxon>Gunneridae</taxon>
        <taxon>Pentapetalae</taxon>
        <taxon>asterids</taxon>
        <taxon>campanulids</taxon>
        <taxon>Asterales</taxon>
        <taxon>Asteraceae</taxon>
        <taxon>Carduoideae</taxon>
        <taxon>Cardueae</taxon>
        <taxon>Centaureinae</taxon>
        <taxon>Centaurea</taxon>
    </lineage>
</organism>
<name>A0AA38SS63_9ASTR</name>
<protein>
    <recommendedName>
        <fullName evidence="4">Maturase K</fullName>
    </recommendedName>
</protein>
<feature type="chain" id="PRO_5041418843" description="Maturase K" evidence="1">
    <location>
        <begin position="18"/>
        <end position="352"/>
    </location>
</feature>
<reference evidence="2" key="1">
    <citation type="submission" date="2023-03" db="EMBL/GenBank/DDBJ databases">
        <title>Chromosome-scale reference genome and RAD-based genetic map of yellow starthistle (Centaurea solstitialis) reveal putative structural variation and QTLs associated with invader traits.</title>
        <authorList>
            <person name="Reatini B."/>
            <person name="Cang F.A."/>
            <person name="Jiang Q."/>
            <person name="Mckibben M.T.W."/>
            <person name="Barker M.S."/>
            <person name="Rieseberg L.H."/>
            <person name="Dlugosch K.M."/>
        </authorList>
    </citation>
    <scope>NUCLEOTIDE SEQUENCE</scope>
    <source>
        <strain evidence="2">CAN-66</strain>
        <tissue evidence="2">Leaf</tissue>
    </source>
</reference>
<feature type="signal peptide" evidence="1">
    <location>
        <begin position="1"/>
        <end position="17"/>
    </location>
</feature>
<dbReference type="AlphaFoldDB" id="A0AA38SS63"/>
<evidence type="ECO:0000313" key="2">
    <source>
        <dbReference type="EMBL" id="KAJ9546984.1"/>
    </source>
</evidence>
<keyword evidence="3" id="KW-1185">Reference proteome</keyword>
<accession>A0AA38SS63</accession>
<sequence>MLNLRLLTNLLLLETSGKEPEYGLCYQNITFAPQFQRFAELLITPTDHLINILYFTTNDERRKDSFEFRETIKAELKERMILERRSIMFIYSSFLKTCQICSDFRTTVIGFYIWLDYSEGCLSTTVILEFFFDGVIPLRSGVEFFLWMPASVNGNLLLSEQYRDQSIVSRSTSTPSFHAIRCFGDPSFSISLFWMNQHALVQAVVFCGYQTCRVIYRLGCILCNQLQLLYIGSAKTSPRRQGSHAQRTINNVKEVVGDRDNVACDLKTDLMAPPTTVVQHHSHQMSIRSILEKEKLNHSNFLDWYRNLRIVLKQEKRNTFLRNPFPKNPNLLQRLPMTSGSSILMTRSMSHA</sequence>
<keyword evidence="1" id="KW-0732">Signal</keyword>
<proteinExistence type="predicted"/>